<dbReference type="PANTHER" id="PTHR15591:SF14">
    <property type="entry name" value="AP-4 COMPLEX ACCESSORY SUBUNIT RUSC2"/>
    <property type="match status" value="1"/>
</dbReference>
<evidence type="ECO:0000313" key="2">
    <source>
        <dbReference type="Ensembl" id="ENSNBRP00000022558.1"/>
    </source>
</evidence>
<reference evidence="2" key="2">
    <citation type="submission" date="2025-09" db="UniProtKB">
        <authorList>
            <consortium name="Ensembl"/>
        </authorList>
    </citation>
    <scope>IDENTIFICATION</scope>
</reference>
<keyword evidence="3" id="KW-1185">Reference proteome</keyword>
<dbReference type="Bgee" id="ENSNBRG00000017295">
    <property type="expression patterns" value="Expressed in brain and 7 other cell types or tissues"/>
</dbReference>
<dbReference type="Ensembl" id="ENSNBRT00000023154.1">
    <property type="protein sequence ID" value="ENSNBRP00000022558.1"/>
    <property type="gene ID" value="ENSNBRG00000017295.1"/>
</dbReference>
<dbReference type="InterPro" id="IPR037213">
    <property type="entry name" value="Run_dom_sf"/>
</dbReference>
<proteinExistence type="predicted"/>
<evidence type="ECO:0000313" key="3">
    <source>
        <dbReference type="Proteomes" id="UP000261580"/>
    </source>
</evidence>
<feature type="domain" description="RUN" evidence="1">
    <location>
        <begin position="36"/>
        <end position="119"/>
    </location>
</feature>
<dbReference type="Gene3D" id="1.20.58.900">
    <property type="match status" value="1"/>
</dbReference>
<dbReference type="InterPro" id="IPR047343">
    <property type="entry name" value="RUSC1_2"/>
</dbReference>
<dbReference type="Proteomes" id="UP000261580">
    <property type="component" value="Unassembled WGS sequence"/>
</dbReference>
<evidence type="ECO:0000259" key="1">
    <source>
        <dbReference type="PROSITE" id="PS50826"/>
    </source>
</evidence>
<dbReference type="OMA" id="FQKDIIM"/>
<dbReference type="STRING" id="32507.ENSNBRP00000022558"/>
<dbReference type="AlphaFoldDB" id="A0A3Q4HP14"/>
<name>A0A3Q4HP14_NEOBR</name>
<accession>A0A3Q4HP14</accession>
<dbReference type="InterPro" id="IPR004012">
    <property type="entry name" value="Run_dom"/>
</dbReference>
<dbReference type="PANTHER" id="PTHR15591">
    <property type="entry name" value="RUN AND SH3 DOMAIN CONTAINING"/>
    <property type="match status" value="1"/>
</dbReference>
<dbReference type="PROSITE" id="PS50826">
    <property type="entry name" value="RUN"/>
    <property type="match status" value="1"/>
</dbReference>
<dbReference type="GeneTree" id="ENSGT00900000141033"/>
<sequence>MVKAVNTAVDLIVAHFGTSRDPDVKAKLGNSWVSPNVGHLILKYLCPALRDVLQDGLKAYVLDLIIGQRRCQPWSLVEASTQLGESAGWRGHTGKLALVLIHRSDSLTVMLTNIRRPKR</sequence>
<reference evidence="2" key="1">
    <citation type="submission" date="2025-08" db="UniProtKB">
        <authorList>
            <consortium name="Ensembl"/>
        </authorList>
    </citation>
    <scope>IDENTIFICATION</scope>
</reference>
<organism evidence="2 3">
    <name type="scientific">Neolamprologus brichardi</name>
    <name type="common">Fairy cichlid</name>
    <name type="synonym">Lamprologus brichardi</name>
    <dbReference type="NCBI Taxonomy" id="32507"/>
    <lineage>
        <taxon>Eukaryota</taxon>
        <taxon>Metazoa</taxon>
        <taxon>Chordata</taxon>
        <taxon>Craniata</taxon>
        <taxon>Vertebrata</taxon>
        <taxon>Euteleostomi</taxon>
        <taxon>Actinopterygii</taxon>
        <taxon>Neopterygii</taxon>
        <taxon>Teleostei</taxon>
        <taxon>Neoteleostei</taxon>
        <taxon>Acanthomorphata</taxon>
        <taxon>Ovalentaria</taxon>
        <taxon>Cichlomorphae</taxon>
        <taxon>Cichliformes</taxon>
        <taxon>Cichlidae</taxon>
        <taxon>African cichlids</taxon>
        <taxon>Pseudocrenilabrinae</taxon>
        <taxon>Lamprologini</taxon>
        <taxon>Neolamprologus</taxon>
    </lineage>
</organism>
<protein>
    <recommendedName>
        <fullName evidence="1">RUN domain-containing protein</fullName>
    </recommendedName>
</protein>
<dbReference type="Pfam" id="PF02759">
    <property type="entry name" value="RUN"/>
    <property type="match status" value="1"/>
</dbReference>
<dbReference type="GO" id="GO:0031410">
    <property type="term" value="C:cytoplasmic vesicle"/>
    <property type="evidence" value="ECO:0007669"/>
    <property type="project" value="TreeGrafter"/>
</dbReference>